<dbReference type="Gene3D" id="3.40.50.1820">
    <property type="entry name" value="alpha/beta hydrolase"/>
    <property type="match status" value="1"/>
</dbReference>
<feature type="chain" id="PRO_5046498112" description="Lipase" evidence="3">
    <location>
        <begin position="17"/>
        <end position="401"/>
    </location>
</feature>
<protein>
    <recommendedName>
        <fullName evidence="2">Lipase</fullName>
    </recommendedName>
</protein>
<evidence type="ECO:0000313" key="6">
    <source>
        <dbReference type="Proteomes" id="UP001303046"/>
    </source>
</evidence>
<name>A0ABR1D888_NECAM</name>
<dbReference type="InterPro" id="IPR029058">
    <property type="entry name" value="AB_hydrolase_fold"/>
</dbReference>
<dbReference type="PIRSF" id="PIRSF000862">
    <property type="entry name" value="Steryl_ester_lip"/>
    <property type="match status" value="1"/>
</dbReference>
<keyword evidence="2" id="KW-0442">Lipid degradation</keyword>
<dbReference type="EMBL" id="JAVFWL010000003">
    <property type="protein sequence ID" value="KAK6746311.1"/>
    <property type="molecule type" value="Genomic_DNA"/>
</dbReference>
<gene>
    <name evidence="5" type="primary">Necator_chrIII.g13195</name>
    <name evidence="5" type="ORF">RB195_012428</name>
</gene>
<dbReference type="SUPFAM" id="SSF53474">
    <property type="entry name" value="alpha/beta-Hydrolases"/>
    <property type="match status" value="1"/>
</dbReference>
<accession>A0ABR1D888</accession>
<reference evidence="5 6" key="1">
    <citation type="submission" date="2023-08" db="EMBL/GenBank/DDBJ databases">
        <title>A Necator americanus chromosomal reference genome.</title>
        <authorList>
            <person name="Ilik V."/>
            <person name="Petrzelkova K.J."/>
            <person name="Pardy F."/>
            <person name="Fuh T."/>
            <person name="Niatou-Singa F.S."/>
            <person name="Gouil Q."/>
            <person name="Baker L."/>
            <person name="Ritchie M.E."/>
            <person name="Jex A.R."/>
            <person name="Gazzola D."/>
            <person name="Li H."/>
            <person name="Toshio Fujiwara R."/>
            <person name="Zhan B."/>
            <person name="Aroian R.V."/>
            <person name="Pafco B."/>
            <person name="Schwarz E.M."/>
        </authorList>
    </citation>
    <scope>NUCLEOTIDE SEQUENCE [LARGE SCALE GENOMIC DNA]</scope>
    <source>
        <strain evidence="5 6">Aroian</strain>
        <tissue evidence="5">Whole animal</tissue>
    </source>
</reference>
<comment type="caution">
    <text evidence="5">The sequence shown here is derived from an EMBL/GenBank/DDBJ whole genome shotgun (WGS) entry which is preliminary data.</text>
</comment>
<keyword evidence="2" id="KW-0443">Lipid metabolism</keyword>
<dbReference type="PANTHER" id="PTHR11005">
    <property type="entry name" value="LYSOSOMAL ACID LIPASE-RELATED"/>
    <property type="match status" value="1"/>
</dbReference>
<dbReference type="Pfam" id="PF04083">
    <property type="entry name" value="Abhydro_lipase"/>
    <property type="match status" value="1"/>
</dbReference>
<feature type="signal peptide" evidence="3">
    <location>
        <begin position="1"/>
        <end position="16"/>
    </location>
</feature>
<comment type="similarity">
    <text evidence="1 2">Belongs to the AB hydrolase superfamily. Lipase family.</text>
</comment>
<keyword evidence="6" id="KW-1185">Reference proteome</keyword>
<sequence>MIFIVLLVLLTSSTFAIDPECYMTVPEIIRHFGYPSEVHLVRTVDEYILELHRIPHGQNQTRSNDRPVVFLQHGIFADGFNWTPNLPNQSAGFVFADAGFDVWIANSRGTPPSQKHIGYGPEDVRFWNFTWQHISAFDLPSSIDYVLQKTGQNDLYYIGHSQGTVVMFAKLAEDAAFATKIRQFHALAPVATVSHIGGLFRIFGNYLTDVADFILHRIPNSPLAFPKFIQKIMGIFCSLPIAQGVCTLDIGFIDGKEKMFNNSRVGLYLCHTPAATSTKNLLHWVQVVKSRKFEKFDYGKEGNMIEYGKKTPPIYDLRKIETPTFLYWSKDDVLADTEDIRETILESMNATIHGSYELPHYTHLDFVFGINATFDLYRPIIEEIRKDYTARLMLQNNRVHT</sequence>
<organism evidence="5 6">
    <name type="scientific">Necator americanus</name>
    <name type="common">Human hookworm</name>
    <dbReference type="NCBI Taxonomy" id="51031"/>
    <lineage>
        <taxon>Eukaryota</taxon>
        <taxon>Metazoa</taxon>
        <taxon>Ecdysozoa</taxon>
        <taxon>Nematoda</taxon>
        <taxon>Chromadorea</taxon>
        <taxon>Rhabditida</taxon>
        <taxon>Rhabditina</taxon>
        <taxon>Rhabditomorpha</taxon>
        <taxon>Strongyloidea</taxon>
        <taxon>Ancylostomatidae</taxon>
        <taxon>Bunostominae</taxon>
        <taxon>Necator</taxon>
    </lineage>
</organism>
<evidence type="ECO:0000256" key="3">
    <source>
        <dbReference type="SAM" id="SignalP"/>
    </source>
</evidence>
<evidence type="ECO:0000259" key="4">
    <source>
        <dbReference type="Pfam" id="PF04083"/>
    </source>
</evidence>
<keyword evidence="2" id="KW-0378">Hydrolase</keyword>
<dbReference type="Proteomes" id="UP001303046">
    <property type="component" value="Unassembled WGS sequence"/>
</dbReference>
<evidence type="ECO:0000256" key="2">
    <source>
        <dbReference type="PIRNR" id="PIRNR000862"/>
    </source>
</evidence>
<dbReference type="InterPro" id="IPR025483">
    <property type="entry name" value="Lipase_euk"/>
</dbReference>
<dbReference type="InterPro" id="IPR006693">
    <property type="entry name" value="AB_hydrolase_lipase"/>
</dbReference>
<proteinExistence type="inferred from homology"/>
<feature type="domain" description="Partial AB-hydrolase lipase" evidence="4">
    <location>
        <begin position="25"/>
        <end position="85"/>
    </location>
</feature>
<evidence type="ECO:0000256" key="1">
    <source>
        <dbReference type="ARBA" id="ARBA00010701"/>
    </source>
</evidence>
<evidence type="ECO:0000313" key="5">
    <source>
        <dbReference type="EMBL" id="KAK6746311.1"/>
    </source>
</evidence>
<keyword evidence="3" id="KW-0732">Signal</keyword>